<organism evidence="1 2">
    <name type="scientific">Candidatus Coprenecus stercoravium</name>
    <dbReference type="NCBI Taxonomy" id="2840735"/>
    <lineage>
        <taxon>Bacteria</taxon>
        <taxon>Pseudomonadati</taxon>
        <taxon>Bacteroidota</taxon>
        <taxon>Bacteroidia</taxon>
        <taxon>Bacteroidales</taxon>
        <taxon>Rikenellaceae</taxon>
        <taxon>Rikenellaceae incertae sedis</taxon>
        <taxon>Candidatus Coprenecus</taxon>
    </lineage>
</organism>
<gene>
    <name evidence="1" type="ORF">IAC04_03705</name>
</gene>
<dbReference type="InterPro" id="IPR006522">
    <property type="entry name" value="Phage_virion_morphogenesis"/>
</dbReference>
<reference evidence="1" key="1">
    <citation type="journal article" date="2021" name="PeerJ">
        <title>Extensive microbial diversity within the chicken gut microbiome revealed by metagenomics and culture.</title>
        <authorList>
            <person name="Gilroy R."/>
            <person name="Ravi A."/>
            <person name="Getino M."/>
            <person name="Pursley I."/>
            <person name="Horton D.L."/>
            <person name="Alikhan N.F."/>
            <person name="Baker D."/>
            <person name="Gharbi K."/>
            <person name="Hall N."/>
            <person name="Watson M."/>
            <person name="Adriaenssens E.M."/>
            <person name="Foster-Nyarko E."/>
            <person name="Jarju S."/>
            <person name="Secka A."/>
            <person name="Antonio M."/>
            <person name="Oren A."/>
            <person name="Chaudhuri R.R."/>
            <person name="La Ragione R."/>
            <person name="Hildebrand F."/>
            <person name="Pallen M.J."/>
        </authorList>
    </citation>
    <scope>NUCLEOTIDE SEQUENCE</scope>
    <source>
        <strain evidence="1">Gambia16-554</strain>
    </source>
</reference>
<dbReference type="EMBL" id="DXAW01000072">
    <property type="protein sequence ID" value="HIZ85577.1"/>
    <property type="molecule type" value="Genomic_DNA"/>
</dbReference>
<reference evidence="1" key="2">
    <citation type="submission" date="2021-04" db="EMBL/GenBank/DDBJ databases">
        <authorList>
            <person name="Gilroy R."/>
        </authorList>
    </citation>
    <scope>NUCLEOTIDE SEQUENCE</scope>
    <source>
        <strain evidence="1">Gambia16-554</strain>
    </source>
</reference>
<accession>A0A9D2GNV0</accession>
<dbReference type="AlphaFoldDB" id="A0A9D2GNV0"/>
<proteinExistence type="predicted"/>
<evidence type="ECO:0000313" key="1">
    <source>
        <dbReference type="EMBL" id="HIZ85577.1"/>
    </source>
</evidence>
<comment type="caution">
    <text evidence="1">The sequence shown here is derived from an EMBL/GenBank/DDBJ whole genome shotgun (WGS) entry which is preliminary data.</text>
</comment>
<dbReference type="Proteomes" id="UP000824115">
    <property type="component" value="Unassembled WGS sequence"/>
</dbReference>
<dbReference type="Pfam" id="PF05069">
    <property type="entry name" value="Phage_tail_S"/>
    <property type="match status" value="1"/>
</dbReference>
<evidence type="ECO:0000313" key="2">
    <source>
        <dbReference type="Proteomes" id="UP000824115"/>
    </source>
</evidence>
<protein>
    <submittedName>
        <fullName evidence="1">Phage virion morphogenesis protein</fullName>
    </submittedName>
</protein>
<name>A0A9D2GNV0_9BACT</name>
<sequence length="195" mass="22569">MSRPDISGEVRRSLSELTRIRDRVLPVKVGRAVVESVRENFRRGGFYGDRWEEPVRRRAGFRGAEGLYGPLLSRQNRLMGDTDYVPGTGRVTIRNTAAYAAVHNEGADIPVTERMRRYFWYRNADLRRRGLGDTGEAGFWRSMALKRAGSTIRIPRRRFMGPSPVLEREINGIINKELRMYIDGRHTRSLSSWWL</sequence>